<evidence type="ECO:0000256" key="18">
    <source>
        <dbReference type="ARBA" id="ARBA00066307"/>
    </source>
</evidence>
<evidence type="ECO:0000256" key="10">
    <source>
        <dbReference type="ARBA" id="ARBA00022989"/>
    </source>
</evidence>
<evidence type="ECO:0000256" key="1">
    <source>
        <dbReference type="ARBA" id="ARBA00004651"/>
    </source>
</evidence>
<dbReference type="GO" id="GO:0004129">
    <property type="term" value="F:cytochrome-c oxidase activity"/>
    <property type="evidence" value="ECO:0007669"/>
    <property type="project" value="InterPro"/>
</dbReference>
<protein>
    <recommendedName>
        <fullName evidence="19">Nitric oxide reductase subunit B</fullName>
        <ecNumber evidence="18">1.7.2.5</ecNumber>
    </recommendedName>
    <alternativeName>
        <fullName evidence="20">NOR large subunit</fullName>
    </alternativeName>
    <alternativeName>
        <fullName evidence="21">Nitric oxide reductase cytochrome b subunit</fullName>
    </alternativeName>
</protein>
<evidence type="ECO:0000313" key="25">
    <source>
        <dbReference type="Proteomes" id="UP000182944"/>
    </source>
</evidence>
<comment type="subcellular location">
    <subcellularLocation>
        <location evidence="1">Cell membrane</location>
        <topology evidence="1">Multi-pass membrane protein</topology>
    </subcellularLocation>
</comment>
<keyword evidence="25" id="KW-1185">Reference proteome</keyword>
<dbReference type="InterPro" id="IPR036927">
    <property type="entry name" value="Cyt_c_oxase-like_su1_sf"/>
</dbReference>
<dbReference type="Gene3D" id="1.20.210.10">
    <property type="entry name" value="Cytochrome c oxidase-like, subunit I domain"/>
    <property type="match status" value="1"/>
</dbReference>
<comment type="catalytic activity">
    <reaction evidence="14">
        <text>nitrous oxide + 2 Fe(III)-[cytochrome c] + H2O = 2 nitric oxide + 2 Fe(II)-[cytochrome c] + 2 H(+)</text>
        <dbReference type="Rhea" id="RHEA:30211"/>
        <dbReference type="Rhea" id="RHEA-COMP:10350"/>
        <dbReference type="Rhea" id="RHEA-COMP:14399"/>
        <dbReference type="ChEBI" id="CHEBI:15377"/>
        <dbReference type="ChEBI" id="CHEBI:15378"/>
        <dbReference type="ChEBI" id="CHEBI:16480"/>
        <dbReference type="ChEBI" id="CHEBI:17045"/>
        <dbReference type="ChEBI" id="CHEBI:29033"/>
        <dbReference type="ChEBI" id="CHEBI:29034"/>
        <dbReference type="EC" id="1.7.2.5"/>
    </reaction>
</comment>
<dbReference type="InterPro" id="IPR023616">
    <property type="entry name" value="Cyt_c_oxase-like_su1_dom"/>
</dbReference>
<dbReference type="GO" id="GO:0022904">
    <property type="term" value="P:respiratory electron transport chain"/>
    <property type="evidence" value="ECO:0007669"/>
    <property type="project" value="TreeGrafter"/>
</dbReference>
<keyword evidence="5" id="KW-0349">Heme</keyword>
<evidence type="ECO:0000256" key="12">
    <source>
        <dbReference type="ARBA" id="ARBA00023004"/>
    </source>
</evidence>
<evidence type="ECO:0000313" key="24">
    <source>
        <dbReference type="EMBL" id="SDW54501.1"/>
    </source>
</evidence>
<feature type="transmembrane region" description="Helical" evidence="22">
    <location>
        <begin position="157"/>
        <end position="177"/>
    </location>
</feature>
<feature type="transmembrane region" description="Helical" evidence="22">
    <location>
        <begin position="294"/>
        <end position="315"/>
    </location>
</feature>
<feature type="transmembrane region" description="Helical" evidence="22">
    <location>
        <begin position="413"/>
        <end position="438"/>
    </location>
</feature>
<dbReference type="GO" id="GO:0046872">
    <property type="term" value="F:metal ion binding"/>
    <property type="evidence" value="ECO:0007669"/>
    <property type="project" value="UniProtKB-KW"/>
</dbReference>
<dbReference type="STRING" id="1545044.SAMN05444276_1011259"/>
<feature type="transmembrane region" description="Helical" evidence="22">
    <location>
        <begin position="367"/>
        <end position="393"/>
    </location>
</feature>
<evidence type="ECO:0000256" key="13">
    <source>
        <dbReference type="ARBA" id="ARBA00023136"/>
    </source>
</evidence>
<dbReference type="PROSITE" id="PS50855">
    <property type="entry name" value="COX1"/>
    <property type="match status" value="1"/>
</dbReference>
<comment type="function">
    <text evidence="15">Component of the anaerobic respiratory chain that transforms nitrate to dinitrogen (denitrification). NorB is the catalytic subunit of the enzyme complex. Shows proton pump activity across the membrane in denitrifying bacterial cells. The mononitrogen reduction is probably coupled to electron transport phosphorylation.</text>
</comment>
<dbReference type="PANTHER" id="PTHR10422:SF43">
    <property type="entry name" value="NITRIC OXIDE REDUCTASE SUBUNIT B"/>
    <property type="match status" value="1"/>
</dbReference>
<feature type="transmembrane region" description="Helical" evidence="22">
    <location>
        <begin position="226"/>
        <end position="249"/>
    </location>
</feature>
<evidence type="ECO:0000256" key="6">
    <source>
        <dbReference type="ARBA" id="ARBA00022660"/>
    </source>
</evidence>
<comment type="similarity">
    <text evidence="2">Belongs to the heme-copper respiratory oxidase family.</text>
</comment>
<dbReference type="GO" id="GO:0005886">
    <property type="term" value="C:plasma membrane"/>
    <property type="evidence" value="ECO:0007669"/>
    <property type="project" value="UniProtKB-SubCell"/>
</dbReference>
<evidence type="ECO:0000256" key="7">
    <source>
        <dbReference type="ARBA" id="ARBA00022692"/>
    </source>
</evidence>
<dbReference type="Pfam" id="PF00115">
    <property type="entry name" value="COX1"/>
    <property type="match status" value="1"/>
</dbReference>
<gene>
    <name evidence="24" type="ORF">SAMN05444276_1011259</name>
</gene>
<evidence type="ECO:0000256" key="22">
    <source>
        <dbReference type="SAM" id="Phobius"/>
    </source>
</evidence>
<feature type="transmembrane region" description="Helical" evidence="22">
    <location>
        <begin position="189"/>
        <end position="214"/>
    </location>
</feature>
<dbReference type="Proteomes" id="UP000182944">
    <property type="component" value="Unassembled WGS sequence"/>
</dbReference>
<accession>A0A099G1W7</accession>
<dbReference type="EC" id="1.7.2.5" evidence="18"/>
<comment type="subunit">
    <text evidence="17">Heterodimer of cytochromes b (large subunit) and c (small subunit).</text>
</comment>
<dbReference type="RefSeq" id="WP_036703620.1">
    <property type="nucleotide sequence ID" value="NZ_FNNA01000001.1"/>
</dbReference>
<evidence type="ECO:0000256" key="19">
    <source>
        <dbReference type="ARBA" id="ARBA00068903"/>
    </source>
</evidence>
<dbReference type="SUPFAM" id="SSF81442">
    <property type="entry name" value="Cytochrome c oxidase subunit I-like"/>
    <property type="match status" value="1"/>
</dbReference>
<dbReference type="AlphaFoldDB" id="A0A099G1W7"/>
<dbReference type="GO" id="GO:0015990">
    <property type="term" value="P:electron transport coupled proton transport"/>
    <property type="evidence" value="ECO:0007669"/>
    <property type="project" value="TreeGrafter"/>
</dbReference>
<feature type="transmembrane region" description="Helical" evidence="22">
    <location>
        <begin position="127"/>
        <end position="145"/>
    </location>
</feature>
<name>A0A099G1W7_9RHOB</name>
<feature type="transmembrane region" description="Helical" evidence="22">
    <location>
        <begin position="335"/>
        <end position="355"/>
    </location>
</feature>
<dbReference type="EMBL" id="FNNA01000001">
    <property type="protein sequence ID" value="SDW54501.1"/>
    <property type="molecule type" value="Genomic_DNA"/>
</dbReference>
<evidence type="ECO:0000256" key="9">
    <source>
        <dbReference type="ARBA" id="ARBA00022982"/>
    </source>
</evidence>
<evidence type="ECO:0000256" key="21">
    <source>
        <dbReference type="ARBA" id="ARBA00081069"/>
    </source>
</evidence>
<evidence type="ECO:0000256" key="3">
    <source>
        <dbReference type="ARBA" id="ARBA00022448"/>
    </source>
</evidence>
<keyword evidence="10 22" id="KW-1133">Transmembrane helix</keyword>
<accession>A0A099G9U7</accession>
<dbReference type="OrthoDB" id="9767153at2"/>
<keyword evidence="4" id="KW-1003">Cell membrane</keyword>
<evidence type="ECO:0000256" key="16">
    <source>
        <dbReference type="ARBA" id="ARBA00060527"/>
    </source>
</evidence>
<dbReference type="GO" id="GO:0020037">
    <property type="term" value="F:heme binding"/>
    <property type="evidence" value="ECO:0007669"/>
    <property type="project" value="InterPro"/>
</dbReference>
<keyword evidence="8" id="KW-0479">Metal-binding</keyword>
<keyword evidence="13 22" id="KW-0472">Membrane</keyword>
<evidence type="ECO:0000256" key="11">
    <source>
        <dbReference type="ARBA" id="ARBA00023002"/>
    </source>
</evidence>
<evidence type="ECO:0000256" key="20">
    <source>
        <dbReference type="ARBA" id="ARBA00080844"/>
    </source>
</evidence>
<evidence type="ECO:0000256" key="14">
    <source>
        <dbReference type="ARBA" id="ARBA00052696"/>
    </source>
</evidence>
<organism evidence="24 25">
    <name type="scientific">Paracoccus sanguinis</name>
    <dbReference type="NCBI Taxonomy" id="1545044"/>
    <lineage>
        <taxon>Bacteria</taxon>
        <taxon>Pseudomonadati</taxon>
        <taxon>Pseudomonadota</taxon>
        <taxon>Alphaproteobacteria</taxon>
        <taxon>Rhodobacterales</taxon>
        <taxon>Paracoccaceae</taxon>
        <taxon>Paracoccus</taxon>
    </lineage>
</organism>
<keyword evidence="12" id="KW-0408">Iron</keyword>
<feature type="transmembrane region" description="Helical" evidence="22">
    <location>
        <begin position="85"/>
        <end position="107"/>
    </location>
</feature>
<feature type="transmembrane region" description="Helical" evidence="22">
    <location>
        <begin position="55"/>
        <end position="73"/>
    </location>
</feature>
<keyword evidence="6" id="KW-0679">Respiratory chain</keyword>
<dbReference type="FunFam" id="1.20.210.10:FF:000010">
    <property type="entry name" value="Nitric oxide reductase subunit B"/>
    <property type="match status" value="1"/>
</dbReference>
<sequence length="464" mass="52810">MKYHTQRIAYGYFVVAMALFAVQVSMGLLMGYIYVNPNFLSELLPFNIVRMLHSNSLIVWLLLGFFGSAYYLIPEEAERDIHSPTLAWLQLAILVLGTAGVVVTYVFDLFHGNWLLGKEGREFLEQPKWVKAGIVVAALIFLYNVTMTVLKGRKTAISNVLLLGLWGLALLFLFAFYNPSNLVLDKQYWWYVIHLWVEGVWELIMASILAFLMLKLTGVDREVVEKWLYVIVATALFSGILGTGHHYYWIGLPAYWQWVGSIFSSFEIVPFFAMMSFAFVMVWKGRRDHPNKAALLWSLGCSVLAFFGAGVWGFLHTLHGVNYYTHGTQITAAHGHLAFYGAYVCLVLAIVTYAMPIMRNRDPYNQVLNMASFWLMSGGMLFMTFTLTFAGTLQTHLQRVNGEFYMDVQDQLALFYWMRFGSGLAVVVGALLFIWSVLAVRREVVTPGPVQRQRDEIAHRTPAE</sequence>
<evidence type="ECO:0000256" key="4">
    <source>
        <dbReference type="ARBA" id="ARBA00022475"/>
    </source>
</evidence>
<keyword evidence="3" id="KW-0813">Transport</keyword>
<keyword evidence="11" id="KW-0560">Oxidoreductase</keyword>
<keyword evidence="7 22" id="KW-0812">Transmembrane</keyword>
<proteinExistence type="inferred from homology"/>
<evidence type="ECO:0000256" key="2">
    <source>
        <dbReference type="ARBA" id="ARBA00009578"/>
    </source>
</evidence>
<dbReference type="PANTHER" id="PTHR10422">
    <property type="entry name" value="CYTOCHROME C OXIDASE SUBUNIT 1"/>
    <property type="match status" value="1"/>
</dbReference>
<dbReference type="GO" id="GO:0016966">
    <property type="term" value="F:nitric oxide reductase activity"/>
    <property type="evidence" value="ECO:0007669"/>
    <property type="project" value="UniProtKB-EC"/>
</dbReference>
<evidence type="ECO:0000256" key="17">
    <source>
        <dbReference type="ARBA" id="ARBA00062246"/>
    </source>
</evidence>
<reference evidence="25" key="1">
    <citation type="submission" date="2016-10" db="EMBL/GenBank/DDBJ databases">
        <authorList>
            <person name="Varghese N."/>
            <person name="Submissions S."/>
        </authorList>
    </citation>
    <scope>NUCLEOTIDE SEQUENCE [LARGE SCALE GENOMIC DNA]</scope>
    <source>
        <strain evidence="25">DSM 29303</strain>
    </source>
</reference>
<evidence type="ECO:0000256" key="5">
    <source>
        <dbReference type="ARBA" id="ARBA00022617"/>
    </source>
</evidence>
<feature type="transmembrane region" description="Helical" evidence="22">
    <location>
        <begin position="12"/>
        <end position="35"/>
    </location>
</feature>
<keyword evidence="9" id="KW-0249">Electron transport</keyword>
<dbReference type="InterPro" id="IPR000883">
    <property type="entry name" value="Cyt_C_Oxase_1"/>
</dbReference>
<evidence type="ECO:0000259" key="23">
    <source>
        <dbReference type="PROSITE" id="PS50855"/>
    </source>
</evidence>
<comment type="pathway">
    <text evidence="16">Nitrogen metabolism; nitrate reduction (denitrification); dinitrogen from nitrate: step 3/4.</text>
</comment>
<dbReference type="GO" id="GO:0009060">
    <property type="term" value="P:aerobic respiration"/>
    <property type="evidence" value="ECO:0007669"/>
    <property type="project" value="InterPro"/>
</dbReference>
<feature type="transmembrane region" description="Helical" evidence="22">
    <location>
        <begin position="255"/>
        <end position="282"/>
    </location>
</feature>
<feature type="domain" description="Cytochrome oxidase subunit I profile" evidence="23">
    <location>
        <begin position="172"/>
        <end position="438"/>
    </location>
</feature>
<evidence type="ECO:0000256" key="15">
    <source>
        <dbReference type="ARBA" id="ARBA00057596"/>
    </source>
</evidence>
<evidence type="ECO:0000256" key="8">
    <source>
        <dbReference type="ARBA" id="ARBA00022723"/>
    </source>
</evidence>